<dbReference type="PANTHER" id="PTHR12804">
    <property type="entry name" value="MICROSOMAL SIGNAL PEPTIDASE 23 KD SUBUNIT SPC22/23"/>
    <property type="match status" value="1"/>
</dbReference>
<gene>
    <name evidence="11" type="ORF">RDB_LOCUS122410</name>
</gene>
<keyword evidence="7 9" id="KW-0472">Membrane</keyword>
<keyword evidence="4 9" id="KW-0256">Endoplasmic reticulum</keyword>
<dbReference type="PANTHER" id="PTHR12804:SF0">
    <property type="entry name" value="SIGNAL PEPTIDASE COMPLEX SUBUNIT 3"/>
    <property type="match status" value="1"/>
</dbReference>
<dbReference type="GO" id="GO:0045047">
    <property type="term" value="P:protein targeting to ER"/>
    <property type="evidence" value="ECO:0007669"/>
    <property type="project" value="TreeGrafter"/>
</dbReference>
<proteinExistence type="inferred from homology"/>
<dbReference type="GO" id="GO:0005787">
    <property type="term" value="C:signal peptidase complex"/>
    <property type="evidence" value="ECO:0007669"/>
    <property type="project" value="UniProtKB-UniRule"/>
</dbReference>
<dbReference type="InterPro" id="IPR007653">
    <property type="entry name" value="SPC3"/>
</dbReference>
<dbReference type="Pfam" id="PF04573">
    <property type="entry name" value="SPC22"/>
    <property type="match status" value="2"/>
</dbReference>
<evidence type="ECO:0000256" key="7">
    <source>
        <dbReference type="ARBA" id="ARBA00023136"/>
    </source>
</evidence>
<evidence type="ECO:0000256" key="4">
    <source>
        <dbReference type="ARBA" id="ARBA00022824"/>
    </source>
</evidence>
<evidence type="ECO:0000256" key="3">
    <source>
        <dbReference type="ARBA" id="ARBA00022692"/>
    </source>
</evidence>
<evidence type="ECO:0000256" key="8">
    <source>
        <dbReference type="ARBA" id="ARBA00045670"/>
    </source>
</evidence>
<evidence type="ECO:0000313" key="12">
    <source>
        <dbReference type="Proteomes" id="UP000663861"/>
    </source>
</evidence>
<reference evidence="11" key="1">
    <citation type="submission" date="2021-01" db="EMBL/GenBank/DDBJ databases">
        <authorList>
            <person name="Kaushik A."/>
        </authorList>
    </citation>
    <scope>NUCLEOTIDE SEQUENCE</scope>
    <source>
        <strain evidence="11">AG4-RS23</strain>
    </source>
</reference>
<comment type="function">
    <text evidence="8">Essential component of the signal peptidase complex (SPC) which catalyzes the cleavage of N-terminal signal sequences from nascent proteins as they are translocated into the lumen of the endoplasmic reticulum. Essential for the SPC catalytic activity, possibly by stabilizing and positioning the active center of the complex close to the lumenal surface. Essential for viability.</text>
</comment>
<dbReference type="AlphaFoldDB" id="A0A8H3CY13"/>
<keyword evidence="3 10" id="KW-0812">Transmembrane</keyword>
<dbReference type="EMBL" id="CAJMWY010003276">
    <property type="protein sequence ID" value="CAE6500950.1"/>
    <property type="molecule type" value="Genomic_DNA"/>
</dbReference>
<evidence type="ECO:0000256" key="6">
    <source>
        <dbReference type="ARBA" id="ARBA00022989"/>
    </source>
</evidence>
<dbReference type="PROSITE" id="PS51257">
    <property type="entry name" value="PROKAR_LIPOPROTEIN"/>
    <property type="match status" value="1"/>
</dbReference>
<comment type="subcellular location">
    <subcellularLocation>
        <location evidence="1">Endoplasmic reticulum membrane</location>
        <topology evidence="1">Single-pass type II membrane protein</topology>
    </subcellularLocation>
</comment>
<evidence type="ECO:0000313" key="11">
    <source>
        <dbReference type="EMBL" id="CAE6500950.1"/>
    </source>
</evidence>
<evidence type="ECO:0000256" key="1">
    <source>
        <dbReference type="ARBA" id="ARBA00004648"/>
    </source>
</evidence>
<dbReference type="PIRSF" id="PIRSF016089">
    <property type="entry name" value="SPC22"/>
    <property type="match status" value="1"/>
</dbReference>
<keyword evidence="6 10" id="KW-1133">Transmembrane helix</keyword>
<feature type="transmembrane region" description="Helical" evidence="10">
    <location>
        <begin position="12"/>
        <end position="35"/>
    </location>
</feature>
<name>A0A8H3CY13_9AGAM</name>
<dbReference type="Proteomes" id="UP000663861">
    <property type="component" value="Unassembled WGS sequence"/>
</dbReference>
<evidence type="ECO:0000256" key="9">
    <source>
        <dbReference type="PIRNR" id="PIRNR016089"/>
    </source>
</evidence>
<evidence type="ECO:0000256" key="5">
    <source>
        <dbReference type="ARBA" id="ARBA00022968"/>
    </source>
</evidence>
<keyword evidence="5" id="KW-0735">Signal-anchor</keyword>
<protein>
    <recommendedName>
        <fullName evidence="9">Signal peptidase subunit 3</fullName>
    </recommendedName>
</protein>
<evidence type="ECO:0000256" key="2">
    <source>
        <dbReference type="ARBA" id="ARBA00009289"/>
    </source>
</evidence>
<accession>A0A8H3CY13</accession>
<sequence length="197" mass="22751">MFSSYQRINNISAFASSCLMTLLVVISIVSYAQLWTIGEPDGRLQVKPMNVVKAISRPYSRKEQEVAWFRFDVKADLDSLEVAWFRFDVKADLDSLFNWNTKQLFVYVVAEYTNQKGFSNEVVIWDRIVRRKRDSKLNIEAARAKYPIRDPSLSFRNSSDVNFTLRYNVMPWIGALTYGTGAKVNEPVPFAKVQSRV</sequence>
<organism evidence="11 12">
    <name type="scientific">Rhizoctonia solani</name>
    <dbReference type="NCBI Taxonomy" id="456999"/>
    <lineage>
        <taxon>Eukaryota</taxon>
        <taxon>Fungi</taxon>
        <taxon>Dikarya</taxon>
        <taxon>Basidiomycota</taxon>
        <taxon>Agaricomycotina</taxon>
        <taxon>Agaricomycetes</taxon>
        <taxon>Cantharellales</taxon>
        <taxon>Ceratobasidiaceae</taxon>
        <taxon>Rhizoctonia</taxon>
    </lineage>
</organism>
<dbReference type="GO" id="GO:0006465">
    <property type="term" value="P:signal peptide processing"/>
    <property type="evidence" value="ECO:0007669"/>
    <property type="project" value="UniProtKB-UniRule"/>
</dbReference>
<evidence type="ECO:0000256" key="10">
    <source>
        <dbReference type="SAM" id="Phobius"/>
    </source>
</evidence>
<comment type="caution">
    <text evidence="11">The sequence shown here is derived from an EMBL/GenBank/DDBJ whole genome shotgun (WGS) entry which is preliminary data.</text>
</comment>
<comment type="similarity">
    <text evidence="2 9">Belongs to the SPCS3 family.</text>
</comment>